<proteinExistence type="predicted"/>
<feature type="region of interest" description="Disordered" evidence="1">
    <location>
        <begin position="25"/>
        <end position="59"/>
    </location>
</feature>
<protein>
    <submittedName>
        <fullName evidence="2">Uncharacterized protein</fullName>
    </submittedName>
</protein>
<evidence type="ECO:0000313" key="2">
    <source>
        <dbReference type="EMBL" id="GKU93509.1"/>
    </source>
</evidence>
<dbReference type="AlphaFoldDB" id="A0AAV5I736"/>
<feature type="region of interest" description="Disordered" evidence="1">
    <location>
        <begin position="417"/>
        <end position="452"/>
    </location>
</feature>
<evidence type="ECO:0000313" key="3">
    <source>
        <dbReference type="Proteomes" id="UP001054252"/>
    </source>
</evidence>
<accession>A0AAV5I736</accession>
<name>A0AAV5I736_9ROSI</name>
<comment type="caution">
    <text evidence="2">The sequence shown here is derived from an EMBL/GenBank/DDBJ whole genome shotgun (WGS) entry which is preliminary data.</text>
</comment>
<feature type="compositionally biased region" description="Basic and acidic residues" evidence="1">
    <location>
        <begin position="50"/>
        <end position="59"/>
    </location>
</feature>
<dbReference type="EMBL" id="BPVZ01000007">
    <property type="protein sequence ID" value="GKU93509.1"/>
    <property type="molecule type" value="Genomic_DNA"/>
</dbReference>
<reference evidence="2 3" key="1">
    <citation type="journal article" date="2021" name="Commun. Biol.">
        <title>The genome of Shorea leprosula (Dipterocarpaceae) highlights the ecological relevance of drought in aseasonal tropical rainforests.</title>
        <authorList>
            <person name="Ng K.K.S."/>
            <person name="Kobayashi M.J."/>
            <person name="Fawcett J.A."/>
            <person name="Hatakeyama M."/>
            <person name="Paape T."/>
            <person name="Ng C.H."/>
            <person name="Ang C.C."/>
            <person name="Tnah L.H."/>
            <person name="Lee C.T."/>
            <person name="Nishiyama T."/>
            <person name="Sese J."/>
            <person name="O'Brien M.J."/>
            <person name="Copetti D."/>
            <person name="Mohd Noor M.I."/>
            <person name="Ong R.C."/>
            <person name="Putra M."/>
            <person name="Sireger I.Z."/>
            <person name="Indrioko S."/>
            <person name="Kosugi Y."/>
            <person name="Izuno A."/>
            <person name="Isagi Y."/>
            <person name="Lee S.L."/>
            <person name="Shimizu K.K."/>
        </authorList>
    </citation>
    <scope>NUCLEOTIDE SEQUENCE [LARGE SCALE GENOMIC DNA]</scope>
    <source>
        <strain evidence="2">214</strain>
    </source>
</reference>
<feature type="compositionally biased region" description="Polar residues" evidence="1">
    <location>
        <begin position="429"/>
        <end position="452"/>
    </location>
</feature>
<feature type="region of interest" description="Disordered" evidence="1">
    <location>
        <begin position="117"/>
        <end position="158"/>
    </location>
</feature>
<evidence type="ECO:0000256" key="1">
    <source>
        <dbReference type="SAM" id="MobiDB-lite"/>
    </source>
</evidence>
<feature type="compositionally biased region" description="Basic and acidic residues" evidence="1">
    <location>
        <begin position="134"/>
        <end position="145"/>
    </location>
</feature>
<dbReference type="Proteomes" id="UP001054252">
    <property type="component" value="Unassembled WGS sequence"/>
</dbReference>
<keyword evidence="3" id="KW-1185">Reference proteome</keyword>
<sequence length="452" mass="50254">MKQKNGSGADGRARRVLQDIGNLVGERVAQGRLPGPPLSEEEKKKRKEKNKKDREYRAKRTSQFKEYKEFCEEPIIDDMFKAFKEGKQVFKEVLNQLGEVWMKDGTSKNIEMLTGSSVAGMGTPFEPPTRGLKRTREEEPAEAQRAKIPATTDNYTPHHIPIGGSQPSGLMANAPKTACQSVLPGHNSRKVAQQNEGPKWINPPAQKQHDTYYVPECYTEVVISKKLDQFRSEMQERQQRMEEAIQRFFVAAPTNAPIVSPTEPHHDPHGMQGGTNAAAGYSGGPTTQSFQHNEEFQHKEYKAFCEEPGIIDMFKAFRERKKQEEFKEETKKLEEDLKKVVPLDAFDWLEHETLTGNLAGSSNVASGAMDSTTAVEGGELFFDLDAFDSWLEHGTFIGNLVGSSNVASVAMNYTPTGGEPYHDSLGMQEETTAAAGSSGGRTTQSSPDNEKF</sequence>
<gene>
    <name evidence="2" type="ORF">SLEP1_g7101</name>
</gene>
<organism evidence="2 3">
    <name type="scientific">Rubroshorea leprosula</name>
    <dbReference type="NCBI Taxonomy" id="152421"/>
    <lineage>
        <taxon>Eukaryota</taxon>
        <taxon>Viridiplantae</taxon>
        <taxon>Streptophyta</taxon>
        <taxon>Embryophyta</taxon>
        <taxon>Tracheophyta</taxon>
        <taxon>Spermatophyta</taxon>
        <taxon>Magnoliopsida</taxon>
        <taxon>eudicotyledons</taxon>
        <taxon>Gunneridae</taxon>
        <taxon>Pentapetalae</taxon>
        <taxon>rosids</taxon>
        <taxon>malvids</taxon>
        <taxon>Malvales</taxon>
        <taxon>Dipterocarpaceae</taxon>
        <taxon>Rubroshorea</taxon>
    </lineage>
</organism>